<organism evidence="1 2">
    <name type="scientific">Pseudomonas fakonensis</name>
    <dbReference type="NCBI Taxonomy" id="2842355"/>
    <lineage>
        <taxon>Bacteria</taxon>
        <taxon>Pseudomonadati</taxon>
        <taxon>Pseudomonadota</taxon>
        <taxon>Gammaproteobacteria</taxon>
        <taxon>Pseudomonadales</taxon>
        <taxon>Pseudomonadaceae</taxon>
        <taxon>Pseudomonas</taxon>
    </lineage>
</organism>
<gene>
    <name evidence="1" type="ORF">KSS94_27020</name>
</gene>
<name>A0ABX8N6F7_9PSED</name>
<proteinExistence type="predicted"/>
<dbReference type="Proteomes" id="UP001046350">
    <property type="component" value="Chromosome"/>
</dbReference>
<dbReference type="InterPro" id="IPR005331">
    <property type="entry name" value="Sulfotransferase"/>
</dbReference>
<dbReference type="Pfam" id="PF03567">
    <property type="entry name" value="Sulfotransfer_2"/>
    <property type="match status" value="1"/>
</dbReference>
<dbReference type="RefSeq" id="WP_217841058.1">
    <property type="nucleotide sequence ID" value="NZ_CP077076.1"/>
</dbReference>
<evidence type="ECO:0000313" key="1">
    <source>
        <dbReference type="EMBL" id="QXH51542.1"/>
    </source>
</evidence>
<accession>A0ABX8N6F7</accession>
<reference evidence="1" key="1">
    <citation type="journal article" date="2021" name="Microorganisms">
        <title>The Ever-Expanding Pseudomonas Genus: Description of 43 New Species and Partition of the Pseudomonas putida Group.</title>
        <authorList>
            <person name="Girard L."/>
            <person name="Lood C."/>
            <person name="Hofte M."/>
            <person name="Vandamme P."/>
            <person name="Rokni-Zadeh H."/>
            <person name="van Noort V."/>
            <person name="Lavigne R."/>
            <person name="De Mot R."/>
        </authorList>
    </citation>
    <scope>NUCLEOTIDE SEQUENCE</scope>
    <source>
        <strain evidence="1">COW40</strain>
    </source>
</reference>
<sequence>MSSRSSSAPKPAIFMHIQKTAGSSVVHLARAYYGNENVSSHGDHLEGFTDFPLKDKFFSHERILVEFGHLPFISGHFGYDFAKPFMQQRYSFTFLRDPIERILSFYYFCKSRDPEEYSIYKLVQELTLEEFLQRGLESADVKACIWNTQAWQLANGYGNSNGRNINIIPPEEILALALKHLDEFSYIGFAETFEKDRDNILRALNITPPTEKIVTNANPGRPMAKDLPPSTLALLHELTHLDRAVYEKAWSKNNSFFAKYIRPWLPVK</sequence>
<dbReference type="EMBL" id="CP077076">
    <property type="protein sequence ID" value="QXH51542.1"/>
    <property type="molecule type" value="Genomic_DNA"/>
</dbReference>
<protein>
    <submittedName>
        <fullName evidence="1">Sulfotransferase family protein</fullName>
    </submittedName>
</protein>
<evidence type="ECO:0000313" key="2">
    <source>
        <dbReference type="Proteomes" id="UP001046350"/>
    </source>
</evidence>
<keyword evidence="2" id="KW-1185">Reference proteome</keyword>